<proteinExistence type="predicted"/>
<keyword evidence="1" id="KW-0472">Membrane</keyword>
<feature type="transmembrane region" description="Helical" evidence="1">
    <location>
        <begin position="168"/>
        <end position="188"/>
    </location>
</feature>
<keyword evidence="1" id="KW-0812">Transmembrane</keyword>
<dbReference type="RefSeq" id="WP_146357830.1">
    <property type="nucleotide sequence ID" value="NZ_VOBR01000026.1"/>
</dbReference>
<dbReference type="InterPro" id="IPR050039">
    <property type="entry name" value="MAB_1171c-like"/>
</dbReference>
<dbReference type="InterPro" id="IPR046675">
    <property type="entry name" value="DUF6545"/>
</dbReference>
<sequence>MIFFFATVLSVTAALTFWVRSYQQSRKPGVRAMCLSLLLLDLALCLGVKGGPVEAGIGVPGLAQFIQHVCVLTSAYWLQVFCLHLTHRPDETAPLTRRRAITLAVALIGLSTFYVLGPLQSDLVFIPSSAGDQPWVPQYLAMYGGYLSLAMLDTLWMSRLASHVPRRFLRIGLRLLGIGSIFGLLYVIHRLGYGFARAFGIVPPWDENGPLGPSLWFVTLAIVFLMSGVMAPPLGARREARQAVAVVRPLWSAVTAVAPELVFGSRRGPLLRMQITEIQDVLIGPLHAYLDPLVLEHAQQRAEQDGLVGEDARAVAEAAVIAVALEATRLELPPLTSTPVVIGNDDDLDDASEGQRLVRVAQAFTESPLVSAIVEEYLNLHDHAK</sequence>
<reference evidence="3 4" key="1">
    <citation type="submission" date="2019-07" db="EMBL/GenBank/DDBJ databases">
        <title>Lentzea xizangensis sp. nov., isolated from Qinghai-Tibetan Plateau Soils.</title>
        <authorList>
            <person name="Huang J."/>
        </authorList>
    </citation>
    <scope>NUCLEOTIDE SEQUENCE [LARGE SCALE GENOMIC DNA]</scope>
    <source>
        <strain evidence="3 4">FXJ1.1311</strain>
    </source>
</reference>
<keyword evidence="1" id="KW-1133">Transmembrane helix</keyword>
<protein>
    <recommendedName>
        <fullName evidence="2">DUF6545 domain-containing protein</fullName>
    </recommendedName>
</protein>
<dbReference type="OrthoDB" id="3685619at2"/>
<dbReference type="EMBL" id="VOBR01000026">
    <property type="protein sequence ID" value="TWP47404.1"/>
    <property type="molecule type" value="Genomic_DNA"/>
</dbReference>
<evidence type="ECO:0000313" key="3">
    <source>
        <dbReference type="EMBL" id="TWP47404.1"/>
    </source>
</evidence>
<feature type="domain" description="DUF6545" evidence="2">
    <location>
        <begin position="240"/>
        <end position="365"/>
    </location>
</feature>
<organism evidence="3 4">
    <name type="scientific">Lentzea tibetensis</name>
    <dbReference type="NCBI Taxonomy" id="2591470"/>
    <lineage>
        <taxon>Bacteria</taxon>
        <taxon>Bacillati</taxon>
        <taxon>Actinomycetota</taxon>
        <taxon>Actinomycetes</taxon>
        <taxon>Pseudonocardiales</taxon>
        <taxon>Pseudonocardiaceae</taxon>
        <taxon>Lentzea</taxon>
    </lineage>
</organism>
<evidence type="ECO:0000259" key="2">
    <source>
        <dbReference type="Pfam" id="PF20182"/>
    </source>
</evidence>
<dbReference type="Proteomes" id="UP000316639">
    <property type="component" value="Unassembled WGS sequence"/>
</dbReference>
<name>A0A563EK26_9PSEU</name>
<dbReference type="AlphaFoldDB" id="A0A563EK26"/>
<evidence type="ECO:0000313" key="4">
    <source>
        <dbReference type="Proteomes" id="UP000316639"/>
    </source>
</evidence>
<keyword evidence="4" id="KW-1185">Reference proteome</keyword>
<comment type="caution">
    <text evidence="3">The sequence shown here is derived from an EMBL/GenBank/DDBJ whole genome shotgun (WGS) entry which is preliminary data.</text>
</comment>
<evidence type="ECO:0000256" key="1">
    <source>
        <dbReference type="SAM" id="Phobius"/>
    </source>
</evidence>
<dbReference type="NCBIfam" id="NF042915">
    <property type="entry name" value="MAB_1171c_fam"/>
    <property type="match status" value="1"/>
</dbReference>
<feature type="transmembrane region" description="Helical" evidence="1">
    <location>
        <begin position="214"/>
        <end position="231"/>
    </location>
</feature>
<dbReference type="Pfam" id="PF20182">
    <property type="entry name" value="DUF6545"/>
    <property type="match status" value="1"/>
</dbReference>
<feature type="transmembrane region" description="Helical" evidence="1">
    <location>
        <begin position="139"/>
        <end position="156"/>
    </location>
</feature>
<accession>A0A563EK26</accession>
<gene>
    <name evidence="3" type="ORF">FKR81_32335</name>
</gene>
<feature type="transmembrane region" description="Helical" evidence="1">
    <location>
        <begin position="100"/>
        <end position="119"/>
    </location>
</feature>